<feature type="transmembrane region" description="Helical" evidence="1">
    <location>
        <begin position="35"/>
        <end position="61"/>
    </location>
</feature>
<reference evidence="2 3" key="1">
    <citation type="journal article" date="2018" name="Int. J. Syst. Evol. Microbiol.">
        <title>Mesosutterella multiformis gen. nov., sp. nov., a member of the family Sutterellaceae and Sutterella megalosphaeroides sp. nov., isolated from human faeces.</title>
        <authorList>
            <person name="Sakamoto M."/>
            <person name="Ikeyama N."/>
            <person name="Kunihiro T."/>
            <person name="Iino T."/>
            <person name="Yuki M."/>
            <person name="Ohkuma M."/>
        </authorList>
    </citation>
    <scope>NUCLEOTIDE SEQUENCE [LARGE SCALE GENOMIC DNA]</scope>
    <source>
        <strain evidence="2 3">4NBBH2</strain>
    </source>
</reference>
<keyword evidence="3" id="KW-1185">Reference proteome</keyword>
<dbReference type="Proteomes" id="UP000266091">
    <property type="component" value="Unassembled WGS sequence"/>
</dbReference>
<dbReference type="AlphaFoldDB" id="A0A388SGQ1"/>
<organism evidence="2 3">
    <name type="scientific">Mesosutterella multiformis</name>
    <dbReference type="NCBI Taxonomy" id="2259133"/>
    <lineage>
        <taxon>Bacteria</taxon>
        <taxon>Pseudomonadati</taxon>
        <taxon>Pseudomonadota</taxon>
        <taxon>Betaproteobacteria</taxon>
        <taxon>Burkholderiales</taxon>
        <taxon>Sutterellaceae</taxon>
        <taxon>Mesosutterella</taxon>
    </lineage>
</organism>
<evidence type="ECO:0000313" key="2">
    <source>
        <dbReference type="EMBL" id="GBO93864.1"/>
    </source>
</evidence>
<keyword evidence="1" id="KW-0472">Membrane</keyword>
<comment type="caution">
    <text evidence="2">The sequence shown here is derived from an EMBL/GenBank/DDBJ whole genome shotgun (WGS) entry which is preliminary data.</text>
</comment>
<dbReference type="EMBL" id="BGZJ01000001">
    <property type="protein sequence ID" value="GBO93864.1"/>
    <property type="molecule type" value="Genomic_DNA"/>
</dbReference>
<accession>A0A388SGQ1</accession>
<gene>
    <name evidence="2" type="ORF">MESMUL_12180</name>
</gene>
<sequence>MFDFKNYRNPALFFIEEIVLVVLFFALVIEKPLMNALIMTGISEGFSAVLVGVVGFVILWLMERVWKRYGPIKTNKS</sequence>
<feature type="transmembrane region" description="Helical" evidence="1">
    <location>
        <begin position="12"/>
        <end position="29"/>
    </location>
</feature>
<keyword evidence="1" id="KW-0812">Transmembrane</keyword>
<keyword evidence="1" id="KW-1133">Transmembrane helix</keyword>
<name>A0A388SGQ1_9BURK</name>
<evidence type="ECO:0000256" key="1">
    <source>
        <dbReference type="SAM" id="Phobius"/>
    </source>
</evidence>
<dbReference type="RefSeq" id="WP_022443021.1">
    <property type="nucleotide sequence ID" value="NZ_BGZJ01000001.1"/>
</dbReference>
<proteinExistence type="predicted"/>
<accession>A0A401LN83</accession>
<protein>
    <submittedName>
        <fullName evidence="2">Uncharacterized protein</fullName>
    </submittedName>
</protein>
<dbReference type="OrthoDB" id="9892745at2"/>
<evidence type="ECO:0000313" key="3">
    <source>
        <dbReference type="Proteomes" id="UP000266091"/>
    </source>
</evidence>